<sequence>MSPTIWLRSRGGGRGRRLSWEKIPEATRLRAGSALGEKGERPPAAPSDAYCQECAGGAGSGHRGASAPAASVSPAQSCFCGRPGITLCQLSEHTTPYPHCFGLSRL</sequence>
<proteinExistence type="predicted"/>
<dbReference type="AlphaFoldDB" id="A0AAW0JDF1"/>
<dbReference type="Proteomes" id="UP001488838">
    <property type="component" value="Unassembled WGS sequence"/>
</dbReference>
<evidence type="ECO:0000313" key="1">
    <source>
        <dbReference type="EMBL" id="KAK7824416.1"/>
    </source>
</evidence>
<keyword evidence="2" id="KW-1185">Reference proteome</keyword>
<dbReference type="EMBL" id="JBBHLL010000046">
    <property type="protein sequence ID" value="KAK7824416.1"/>
    <property type="molecule type" value="Genomic_DNA"/>
</dbReference>
<protein>
    <submittedName>
        <fullName evidence="1">Uncharacterized protein</fullName>
    </submittedName>
</protein>
<accession>A0AAW0JDF1</accession>
<name>A0AAW0JDF1_MYOGA</name>
<organism evidence="1 2">
    <name type="scientific">Myodes glareolus</name>
    <name type="common">Bank vole</name>
    <name type="synonym">Clethrionomys glareolus</name>
    <dbReference type="NCBI Taxonomy" id="447135"/>
    <lineage>
        <taxon>Eukaryota</taxon>
        <taxon>Metazoa</taxon>
        <taxon>Chordata</taxon>
        <taxon>Craniata</taxon>
        <taxon>Vertebrata</taxon>
        <taxon>Euteleostomi</taxon>
        <taxon>Mammalia</taxon>
        <taxon>Eutheria</taxon>
        <taxon>Euarchontoglires</taxon>
        <taxon>Glires</taxon>
        <taxon>Rodentia</taxon>
        <taxon>Myomorpha</taxon>
        <taxon>Muroidea</taxon>
        <taxon>Cricetidae</taxon>
        <taxon>Arvicolinae</taxon>
        <taxon>Myodes</taxon>
    </lineage>
</organism>
<reference evidence="1 2" key="1">
    <citation type="journal article" date="2023" name="bioRxiv">
        <title>Conserved and derived expression patterns and positive selection on dental genes reveal complex evolutionary context of ever-growing rodent molars.</title>
        <authorList>
            <person name="Calamari Z.T."/>
            <person name="Song A."/>
            <person name="Cohen E."/>
            <person name="Akter M."/>
            <person name="Roy R.D."/>
            <person name="Hallikas O."/>
            <person name="Christensen M.M."/>
            <person name="Li P."/>
            <person name="Marangoni P."/>
            <person name="Jernvall J."/>
            <person name="Klein O.D."/>
        </authorList>
    </citation>
    <scope>NUCLEOTIDE SEQUENCE [LARGE SCALE GENOMIC DNA]</scope>
    <source>
        <strain evidence="1">V071</strain>
    </source>
</reference>
<gene>
    <name evidence="1" type="ORF">U0070_025212</name>
</gene>
<evidence type="ECO:0000313" key="2">
    <source>
        <dbReference type="Proteomes" id="UP001488838"/>
    </source>
</evidence>
<comment type="caution">
    <text evidence="1">The sequence shown here is derived from an EMBL/GenBank/DDBJ whole genome shotgun (WGS) entry which is preliminary data.</text>
</comment>